<feature type="compositionally biased region" description="Polar residues" evidence="1">
    <location>
        <begin position="1"/>
        <end position="10"/>
    </location>
</feature>
<evidence type="ECO:0000313" key="3">
    <source>
        <dbReference type="RefSeq" id="XP_015284167.1"/>
    </source>
</evidence>
<name>A0ABM1LDY0_GEKJA</name>
<gene>
    <name evidence="3" type="primary">LOC107125234</name>
</gene>
<feature type="compositionally biased region" description="Basic residues" evidence="1">
    <location>
        <begin position="45"/>
        <end position="54"/>
    </location>
</feature>
<accession>A0ABM1LDY0</accession>
<feature type="compositionally biased region" description="Polar residues" evidence="1">
    <location>
        <begin position="26"/>
        <end position="42"/>
    </location>
</feature>
<evidence type="ECO:0000313" key="2">
    <source>
        <dbReference type="Proteomes" id="UP000694871"/>
    </source>
</evidence>
<evidence type="ECO:0000256" key="1">
    <source>
        <dbReference type="SAM" id="MobiDB-lite"/>
    </source>
</evidence>
<dbReference type="GeneID" id="107125234"/>
<protein>
    <submittedName>
        <fullName evidence="3">Zinc finger CCHC domain-containing protein 9-like</fullName>
    </submittedName>
</protein>
<organism evidence="2 3">
    <name type="scientific">Gekko japonicus</name>
    <name type="common">Schlegel's Japanese gecko</name>
    <dbReference type="NCBI Taxonomy" id="146911"/>
    <lineage>
        <taxon>Eukaryota</taxon>
        <taxon>Metazoa</taxon>
        <taxon>Chordata</taxon>
        <taxon>Craniata</taxon>
        <taxon>Vertebrata</taxon>
        <taxon>Euteleostomi</taxon>
        <taxon>Lepidosauria</taxon>
        <taxon>Squamata</taxon>
        <taxon>Bifurcata</taxon>
        <taxon>Gekkota</taxon>
        <taxon>Gekkonidae</taxon>
        <taxon>Gekkoninae</taxon>
        <taxon>Gekko</taxon>
    </lineage>
</organism>
<keyword evidence="2" id="KW-1185">Reference proteome</keyword>
<proteinExistence type="predicted"/>
<dbReference type="Proteomes" id="UP000694871">
    <property type="component" value="Unplaced"/>
</dbReference>
<feature type="region of interest" description="Disordered" evidence="1">
    <location>
        <begin position="1"/>
        <end position="56"/>
    </location>
</feature>
<dbReference type="RefSeq" id="XP_015284167.1">
    <property type="nucleotide sequence ID" value="XM_015428681.1"/>
</dbReference>
<sequence length="137" mass="15802">MTRWARTNNTHSKKALDATPWEDMKNSSSGTTATNKKQSPLRNLQGKKKNKKKKDYLNEDVNGFMEYLKQNSQLRNGKVIDSHKGKEEIATALKKDQRRETRRLKRQDIKNSSMVRLSLIPPPPLDSATFHPLFPII</sequence>
<reference evidence="3" key="1">
    <citation type="submission" date="2025-08" db="UniProtKB">
        <authorList>
            <consortium name="RefSeq"/>
        </authorList>
    </citation>
    <scope>IDENTIFICATION</scope>
</reference>